<proteinExistence type="predicted"/>
<reference evidence="2" key="1">
    <citation type="journal article" date="2019" name="Int. J. Syst. Evol. Microbiol.">
        <title>The Global Catalogue of Microorganisms (GCM) 10K type strain sequencing project: providing services to taxonomists for standard genome sequencing and annotation.</title>
        <authorList>
            <consortium name="The Broad Institute Genomics Platform"/>
            <consortium name="The Broad Institute Genome Sequencing Center for Infectious Disease"/>
            <person name="Wu L."/>
            <person name="Ma J."/>
        </authorList>
    </citation>
    <scope>NUCLEOTIDE SEQUENCE [LARGE SCALE GENOMIC DNA]</scope>
    <source>
        <strain evidence="2">CGMCC 4.7237</strain>
    </source>
</reference>
<dbReference type="EMBL" id="JBHSBB010000048">
    <property type="protein sequence ID" value="MFC4036316.1"/>
    <property type="molecule type" value="Genomic_DNA"/>
</dbReference>
<comment type="caution">
    <text evidence="1">The sequence shown here is derived from an EMBL/GenBank/DDBJ whole genome shotgun (WGS) entry which is preliminary data.</text>
</comment>
<dbReference type="RefSeq" id="WP_386437810.1">
    <property type="nucleotide sequence ID" value="NZ_JBHSBB010000048.1"/>
</dbReference>
<keyword evidence="2" id="KW-1185">Reference proteome</keyword>
<protein>
    <submittedName>
        <fullName evidence="1">Uncharacterized protein</fullName>
    </submittedName>
</protein>
<organism evidence="1 2">
    <name type="scientific">Streptomyces polygonati</name>
    <dbReference type="NCBI Taxonomy" id="1617087"/>
    <lineage>
        <taxon>Bacteria</taxon>
        <taxon>Bacillati</taxon>
        <taxon>Actinomycetota</taxon>
        <taxon>Actinomycetes</taxon>
        <taxon>Kitasatosporales</taxon>
        <taxon>Streptomycetaceae</taxon>
        <taxon>Streptomyces</taxon>
    </lineage>
</organism>
<accession>A0ABV8I2N8</accession>
<name>A0ABV8I2N8_9ACTN</name>
<gene>
    <name evidence="1" type="ORF">ACFO3J_33460</name>
</gene>
<dbReference type="Proteomes" id="UP001595765">
    <property type="component" value="Unassembled WGS sequence"/>
</dbReference>
<evidence type="ECO:0000313" key="2">
    <source>
        <dbReference type="Proteomes" id="UP001595765"/>
    </source>
</evidence>
<evidence type="ECO:0000313" key="1">
    <source>
        <dbReference type="EMBL" id="MFC4036316.1"/>
    </source>
</evidence>
<sequence>MAVNWTANAVHTARWERTHGLLLWWVEVAAQPLGKVQLYYSSVRRPAPASGT</sequence>